<organism evidence="1 2">
    <name type="scientific">Deinobacterium chartae</name>
    <dbReference type="NCBI Taxonomy" id="521158"/>
    <lineage>
        <taxon>Bacteria</taxon>
        <taxon>Thermotogati</taxon>
        <taxon>Deinococcota</taxon>
        <taxon>Deinococci</taxon>
        <taxon>Deinococcales</taxon>
        <taxon>Deinococcaceae</taxon>
        <taxon>Deinobacterium</taxon>
    </lineage>
</organism>
<dbReference type="RefSeq" id="WP_183987635.1">
    <property type="nucleotide sequence ID" value="NZ_JACHHG010000008.1"/>
</dbReference>
<dbReference type="AlphaFoldDB" id="A0A841I1M0"/>
<sequence length="71" mass="7815">MNERLRDLLAILLLGDGAVGLLRPVKHNRLWALGPLREPCLWLARRPGLMRAVAAVEIAAGLLLLPSREKA</sequence>
<gene>
    <name evidence="1" type="ORF">HNR42_002319</name>
</gene>
<proteinExistence type="predicted"/>
<reference evidence="1 2" key="1">
    <citation type="submission" date="2020-08" db="EMBL/GenBank/DDBJ databases">
        <title>Genomic Encyclopedia of Type Strains, Phase IV (KMG-IV): sequencing the most valuable type-strain genomes for metagenomic binning, comparative biology and taxonomic classification.</title>
        <authorList>
            <person name="Goeker M."/>
        </authorList>
    </citation>
    <scope>NUCLEOTIDE SEQUENCE [LARGE SCALE GENOMIC DNA]</scope>
    <source>
        <strain evidence="1 2">DSM 21458</strain>
    </source>
</reference>
<comment type="caution">
    <text evidence="1">The sequence shown here is derived from an EMBL/GenBank/DDBJ whole genome shotgun (WGS) entry which is preliminary data.</text>
</comment>
<evidence type="ECO:0000313" key="1">
    <source>
        <dbReference type="EMBL" id="MBB6098884.1"/>
    </source>
</evidence>
<protein>
    <submittedName>
        <fullName evidence="1">Uncharacterized protein</fullName>
    </submittedName>
</protein>
<accession>A0A841I1M0</accession>
<keyword evidence="2" id="KW-1185">Reference proteome</keyword>
<name>A0A841I1M0_9DEIO</name>
<dbReference type="EMBL" id="JACHHG010000008">
    <property type="protein sequence ID" value="MBB6098884.1"/>
    <property type="molecule type" value="Genomic_DNA"/>
</dbReference>
<dbReference type="Proteomes" id="UP000569951">
    <property type="component" value="Unassembled WGS sequence"/>
</dbReference>
<evidence type="ECO:0000313" key="2">
    <source>
        <dbReference type="Proteomes" id="UP000569951"/>
    </source>
</evidence>